<dbReference type="Pfam" id="PF04357">
    <property type="entry name" value="TamB"/>
    <property type="match status" value="1"/>
</dbReference>
<dbReference type="STRING" id="1034943.BN59_02844"/>
<dbReference type="AlphaFoldDB" id="A0A078L349"/>
<gene>
    <name evidence="6" type="primary">tamB</name>
    <name evidence="6" type="ORF">BN59_02844</name>
</gene>
<dbReference type="GO" id="GO:0009306">
    <property type="term" value="P:protein secretion"/>
    <property type="evidence" value="ECO:0007669"/>
    <property type="project" value="InterPro"/>
</dbReference>
<evidence type="ECO:0000256" key="3">
    <source>
        <dbReference type="ARBA" id="ARBA00022989"/>
    </source>
</evidence>
<reference evidence="6 7" key="1">
    <citation type="submission" date="2014-06" db="EMBL/GenBank/DDBJ databases">
        <authorList>
            <person name="Urmite Genomes Urmite Genomes"/>
        </authorList>
    </citation>
    <scope>NUCLEOTIDE SEQUENCE [LARGE SCALE GENOMIC DNA]</scope>
</reference>
<evidence type="ECO:0000256" key="2">
    <source>
        <dbReference type="ARBA" id="ARBA00022692"/>
    </source>
</evidence>
<organism evidence="6 7">
    <name type="scientific">Legionella massiliensis</name>
    <dbReference type="NCBI Taxonomy" id="1034943"/>
    <lineage>
        <taxon>Bacteria</taxon>
        <taxon>Pseudomonadati</taxon>
        <taxon>Pseudomonadota</taxon>
        <taxon>Gammaproteobacteria</taxon>
        <taxon>Legionellales</taxon>
        <taxon>Legionellaceae</taxon>
        <taxon>Legionella</taxon>
    </lineage>
</organism>
<evidence type="ECO:0000256" key="1">
    <source>
        <dbReference type="ARBA" id="ARBA00004167"/>
    </source>
</evidence>
<dbReference type="OrthoDB" id="5555605at2"/>
<keyword evidence="2" id="KW-0812">Transmembrane</keyword>
<feature type="domain" description="Translocation and assembly module TamB C-terminal" evidence="5">
    <location>
        <begin position="616"/>
        <end position="981"/>
    </location>
</feature>
<protein>
    <submittedName>
        <fullName evidence="6">Autotransporter assembly factor TamB</fullName>
    </submittedName>
</protein>
<keyword evidence="3" id="KW-1133">Transmembrane helix</keyword>
<keyword evidence="4" id="KW-0472">Membrane</keyword>
<dbReference type="PANTHER" id="PTHR36985">
    <property type="entry name" value="TRANSLOCATION AND ASSEMBLY MODULE SUBUNIT TAMB"/>
    <property type="match status" value="1"/>
</dbReference>
<evidence type="ECO:0000256" key="4">
    <source>
        <dbReference type="ARBA" id="ARBA00023136"/>
    </source>
</evidence>
<dbReference type="GO" id="GO:0097347">
    <property type="term" value="C:TAM protein secretion complex"/>
    <property type="evidence" value="ECO:0007669"/>
    <property type="project" value="TreeGrafter"/>
</dbReference>
<sequence length="988" mass="108786">MRYILSIFRSLFYKLVLLSILLAGLGLFLLATTPGLFLTSKLAKMFVPGHLDVKKVHGTLIDSMAFEELHYKDDKIELTLKNFNLKWQWKALFDHKLVLDNLQVKELDLKLTAEGKEKKEEKSAFSLPKLPLNIVISNALINQLNFEKAGSQTQVNNLHFQANLDNQLWQLNKLDLNFANMNFALQAQGQPTLPYALTAKLLFTPAKLTDQSVRGLIKIGGDFSLYHWQAEINKPATFIAKGTLRYGNELHSSANWHDFIWPLSKDQSFRSTEGSIQIDGNIPNLSANLSSKISAPLPADIQLKMLTKEQSLDSSGLIKFPLGQVDLNLSYNQLASPKFQGKIVAKSSDSKEGDFPIKELILNSKLSGDSLQDLTLKSDLNALYFANNLRGSLSYQKQQLAAEFNLGKNLLTLQGSPPYNWQLKAQLSEPGLLHPDLAGLQTKIDSKISLSAANQGTASLTIQPGYYKLPDESPLSQLEFRGGQIQAQLNPQKMAITGKLILDQQKSLLLNLSLPQFQIDKGLQDSQKIQAELNLKVDSLSFLERFSPAISKLDGQLNAVLKASGTLKKPILQGQVNLDKAKVLAPTLGLDLNPIQLKMESHDKQWFAEGKITSQEQILRLNGKGMLVPKATGVISIEANNFPLIKTEEYLINLSPKLVLSFSPNSIDMTGTVVVPNAQIKPQTFNDSVSLSGDAVFVSDKPAPAANPLHINTDIRLEMGENVSLNVKGLQGFLDGAIRLRQLPQGPLNASGELTVREGKYQAYGQDLTIEQGELLFTGGLIDNPGINVRAIRQFNTNRSTINNSSQLFNLNQRNSQNITYSENTIVGVQVAGRLKSPRIELFSEPSNLSQADILSLLILGVPTSQADSAGGQLLLKAVTSMNLGSGTKGAQLLDQLKQTLGLDFDFKTNTTFNEQTRQVTESNSVVVGKSLSKRIYLSYNFGLATTDTNVLTLTYLLNKFFSIQVNASTNASGADLLYTHNKKEGRK</sequence>
<dbReference type="Proteomes" id="UP000044071">
    <property type="component" value="Unassembled WGS sequence"/>
</dbReference>
<dbReference type="GO" id="GO:0005886">
    <property type="term" value="C:plasma membrane"/>
    <property type="evidence" value="ECO:0007669"/>
    <property type="project" value="InterPro"/>
</dbReference>
<evidence type="ECO:0000259" key="5">
    <source>
        <dbReference type="Pfam" id="PF04357"/>
    </source>
</evidence>
<comment type="subcellular location">
    <subcellularLocation>
        <location evidence="1">Membrane</location>
        <topology evidence="1">Single-pass membrane protein</topology>
    </subcellularLocation>
</comment>
<dbReference type="eggNOG" id="COG2911">
    <property type="taxonomic scope" value="Bacteria"/>
</dbReference>
<dbReference type="PANTHER" id="PTHR36985:SF1">
    <property type="entry name" value="TRANSLOCATION AND ASSEMBLY MODULE SUBUNIT TAMB"/>
    <property type="match status" value="1"/>
</dbReference>
<dbReference type="RefSeq" id="WP_052403306.1">
    <property type="nucleotide sequence ID" value="NZ_CCVW01000003.1"/>
</dbReference>
<proteinExistence type="predicted"/>
<keyword evidence="7" id="KW-1185">Reference proteome</keyword>
<evidence type="ECO:0000313" key="7">
    <source>
        <dbReference type="Proteomes" id="UP000044071"/>
    </source>
</evidence>
<evidence type="ECO:0000313" key="6">
    <source>
        <dbReference type="EMBL" id="CDZ78534.1"/>
    </source>
</evidence>
<dbReference type="EMBL" id="CCSB01000003">
    <property type="protein sequence ID" value="CDZ78534.1"/>
    <property type="molecule type" value="Genomic_DNA"/>
</dbReference>
<dbReference type="InterPro" id="IPR007452">
    <property type="entry name" value="TamB_C"/>
</dbReference>
<accession>A0A078L349</accession>
<name>A0A078L349_9GAMM</name>